<evidence type="ECO:0000313" key="1">
    <source>
        <dbReference type="EMBL" id="KAF2143063.1"/>
    </source>
</evidence>
<accession>A0A6A6BHY8</accession>
<dbReference type="GeneID" id="54297837"/>
<gene>
    <name evidence="1" type="ORF">K452DRAFT_286692</name>
</gene>
<organism evidence="1 2">
    <name type="scientific">Aplosporella prunicola CBS 121167</name>
    <dbReference type="NCBI Taxonomy" id="1176127"/>
    <lineage>
        <taxon>Eukaryota</taxon>
        <taxon>Fungi</taxon>
        <taxon>Dikarya</taxon>
        <taxon>Ascomycota</taxon>
        <taxon>Pezizomycotina</taxon>
        <taxon>Dothideomycetes</taxon>
        <taxon>Dothideomycetes incertae sedis</taxon>
        <taxon>Botryosphaeriales</taxon>
        <taxon>Aplosporellaceae</taxon>
        <taxon>Aplosporella</taxon>
    </lineage>
</organism>
<name>A0A6A6BHY8_9PEZI</name>
<evidence type="ECO:0000313" key="2">
    <source>
        <dbReference type="Proteomes" id="UP000799438"/>
    </source>
</evidence>
<dbReference type="EMBL" id="ML995483">
    <property type="protein sequence ID" value="KAF2143063.1"/>
    <property type="molecule type" value="Genomic_DNA"/>
</dbReference>
<dbReference type="AlphaFoldDB" id="A0A6A6BHY8"/>
<proteinExistence type="predicted"/>
<protein>
    <submittedName>
        <fullName evidence="1">Uncharacterized protein</fullName>
    </submittedName>
</protein>
<dbReference type="RefSeq" id="XP_033398775.1">
    <property type="nucleotide sequence ID" value="XM_033540341.1"/>
</dbReference>
<reference evidence="1" key="1">
    <citation type="journal article" date="2020" name="Stud. Mycol.">
        <title>101 Dothideomycetes genomes: a test case for predicting lifestyles and emergence of pathogens.</title>
        <authorList>
            <person name="Haridas S."/>
            <person name="Albert R."/>
            <person name="Binder M."/>
            <person name="Bloem J."/>
            <person name="Labutti K."/>
            <person name="Salamov A."/>
            <person name="Andreopoulos B."/>
            <person name="Baker S."/>
            <person name="Barry K."/>
            <person name="Bills G."/>
            <person name="Bluhm B."/>
            <person name="Cannon C."/>
            <person name="Castanera R."/>
            <person name="Culley D."/>
            <person name="Daum C."/>
            <person name="Ezra D."/>
            <person name="Gonzalez J."/>
            <person name="Henrissat B."/>
            <person name="Kuo A."/>
            <person name="Liang C."/>
            <person name="Lipzen A."/>
            <person name="Lutzoni F."/>
            <person name="Magnuson J."/>
            <person name="Mondo S."/>
            <person name="Nolan M."/>
            <person name="Ohm R."/>
            <person name="Pangilinan J."/>
            <person name="Park H.-J."/>
            <person name="Ramirez L."/>
            <person name="Alfaro M."/>
            <person name="Sun H."/>
            <person name="Tritt A."/>
            <person name="Yoshinaga Y."/>
            <person name="Zwiers L.-H."/>
            <person name="Turgeon B."/>
            <person name="Goodwin S."/>
            <person name="Spatafora J."/>
            <person name="Crous P."/>
            <person name="Grigoriev I."/>
        </authorList>
    </citation>
    <scope>NUCLEOTIDE SEQUENCE</scope>
    <source>
        <strain evidence="1">CBS 121167</strain>
    </source>
</reference>
<sequence>MSRAWAATLWPMTPPSPRGWRLLARKSACAVTVAPTAQAPRAIASLGASGTRPRNINPSF</sequence>
<keyword evidence="2" id="KW-1185">Reference proteome</keyword>
<dbReference type="Proteomes" id="UP000799438">
    <property type="component" value="Unassembled WGS sequence"/>
</dbReference>